<dbReference type="Gene3D" id="3.30.40.10">
    <property type="entry name" value="Zinc/RING finger domain, C3HC4 (zinc finger)"/>
    <property type="match status" value="1"/>
</dbReference>
<feature type="compositionally biased region" description="Gly residues" evidence="8">
    <location>
        <begin position="700"/>
        <end position="711"/>
    </location>
</feature>
<comment type="pathway">
    <text evidence="1">Protein modification; protein ubiquitination.</text>
</comment>
<protein>
    <recommendedName>
        <fullName evidence="9">RING-type domain-containing protein</fullName>
    </recommendedName>
</protein>
<feature type="compositionally biased region" description="Low complexity" evidence="8">
    <location>
        <begin position="44"/>
        <end position="57"/>
    </location>
</feature>
<keyword evidence="4" id="KW-0833">Ubl conjugation pathway</keyword>
<feature type="region of interest" description="Disordered" evidence="8">
    <location>
        <begin position="29"/>
        <end position="57"/>
    </location>
</feature>
<comment type="caution">
    <text evidence="10">The sequence shown here is derived from an EMBL/GenBank/DDBJ whole genome shotgun (WGS) entry which is preliminary data.</text>
</comment>
<evidence type="ECO:0000313" key="11">
    <source>
        <dbReference type="Proteomes" id="UP000751190"/>
    </source>
</evidence>
<feature type="region of interest" description="Disordered" evidence="8">
    <location>
        <begin position="613"/>
        <end position="711"/>
    </location>
</feature>
<dbReference type="Pfam" id="PF12678">
    <property type="entry name" value="zf-rbx1"/>
    <property type="match status" value="1"/>
</dbReference>
<gene>
    <name evidence="10" type="ORF">KFE25_008114</name>
</gene>
<keyword evidence="3 6" id="KW-0863">Zinc-finger</keyword>
<dbReference type="Proteomes" id="UP000751190">
    <property type="component" value="Unassembled WGS sequence"/>
</dbReference>
<evidence type="ECO:0000256" key="7">
    <source>
        <dbReference type="SAM" id="Coils"/>
    </source>
</evidence>
<dbReference type="AlphaFoldDB" id="A0A8J5XWG4"/>
<organism evidence="10 11">
    <name type="scientific">Diacronema lutheri</name>
    <name type="common">Unicellular marine alga</name>
    <name type="synonym">Monochrysis lutheri</name>
    <dbReference type="NCBI Taxonomy" id="2081491"/>
    <lineage>
        <taxon>Eukaryota</taxon>
        <taxon>Haptista</taxon>
        <taxon>Haptophyta</taxon>
        <taxon>Pavlovophyceae</taxon>
        <taxon>Pavlovales</taxon>
        <taxon>Pavlovaceae</taxon>
        <taxon>Diacronema</taxon>
    </lineage>
</organism>
<dbReference type="InterPro" id="IPR001841">
    <property type="entry name" value="Znf_RING"/>
</dbReference>
<keyword evidence="2" id="KW-0479">Metal-binding</keyword>
<feature type="region of interest" description="Disordered" evidence="8">
    <location>
        <begin position="543"/>
        <end position="566"/>
    </location>
</feature>
<name>A0A8J5XWG4_DIALT</name>
<feature type="compositionally biased region" description="Gly residues" evidence="8">
    <location>
        <begin position="631"/>
        <end position="651"/>
    </location>
</feature>
<dbReference type="InterPro" id="IPR011422">
    <property type="entry name" value="BRAP2/ETP1_RRM"/>
</dbReference>
<accession>A0A8J5XWG4</accession>
<keyword evidence="7" id="KW-0175">Coiled coil</keyword>
<dbReference type="PANTHER" id="PTHR24007:SF7">
    <property type="entry name" value="BRCA1-ASSOCIATED PROTEIN"/>
    <property type="match status" value="1"/>
</dbReference>
<dbReference type="GO" id="GO:0008270">
    <property type="term" value="F:zinc ion binding"/>
    <property type="evidence" value="ECO:0007669"/>
    <property type="project" value="UniProtKB-KW"/>
</dbReference>
<feature type="region of interest" description="Disordered" evidence="8">
    <location>
        <begin position="864"/>
        <end position="893"/>
    </location>
</feature>
<dbReference type="Pfam" id="PF07576">
    <property type="entry name" value="BRAP2"/>
    <property type="match status" value="1"/>
</dbReference>
<evidence type="ECO:0000256" key="2">
    <source>
        <dbReference type="ARBA" id="ARBA00022723"/>
    </source>
</evidence>
<dbReference type="GO" id="GO:0061630">
    <property type="term" value="F:ubiquitin protein ligase activity"/>
    <property type="evidence" value="ECO:0007669"/>
    <property type="project" value="TreeGrafter"/>
</dbReference>
<feature type="compositionally biased region" description="Low complexity" evidence="8">
    <location>
        <begin position="659"/>
        <end position="699"/>
    </location>
</feature>
<dbReference type="InterPro" id="IPR013083">
    <property type="entry name" value="Znf_RING/FYVE/PHD"/>
</dbReference>
<evidence type="ECO:0000256" key="5">
    <source>
        <dbReference type="ARBA" id="ARBA00022833"/>
    </source>
</evidence>
<evidence type="ECO:0000256" key="8">
    <source>
        <dbReference type="SAM" id="MobiDB-lite"/>
    </source>
</evidence>
<evidence type="ECO:0000256" key="3">
    <source>
        <dbReference type="ARBA" id="ARBA00022771"/>
    </source>
</evidence>
<dbReference type="PROSITE" id="PS50089">
    <property type="entry name" value="ZF_RING_2"/>
    <property type="match status" value="1"/>
</dbReference>
<feature type="domain" description="RING-type" evidence="9">
    <location>
        <begin position="402"/>
        <end position="455"/>
    </location>
</feature>
<dbReference type="SMART" id="SM00184">
    <property type="entry name" value="RING"/>
    <property type="match status" value="1"/>
</dbReference>
<dbReference type="GO" id="GO:0007265">
    <property type="term" value="P:Ras protein signal transduction"/>
    <property type="evidence" value="ECO:0007669"/>
    <property type="project" value="TreeGrafter"/>
</dbReference>
<dbReference type="GO" id="GO:0016567">
    <property type="term" value="P:protein ubiquitination"/>
    <property type="evidence" value="ECO:0007669"/>
    <property type="project" value="TreeGrafter"/>
</dbReference>
<dbReference type="GO" id="GO:0005737">
    <property type="term" value="C:cytoplasm"/>
    <property type="evidence" value="ECO:0007669"/>
    <property type="project" value="TreeGrafter"/>
</dbReference>
<evidence type="ECO:0000259" key="9">
    <source>
        <dbReference type="PROSITE" id="PS50089"/>
    </source>
</evidence>
<feature type="region of interest" description="Disordered" evidence="8">
    <location>
        <begin position="309"/>
        <end position="335"/>
    </location>
</feature>
<dbReference type="EMBL" id="JAGTXO010000007">
    <property type="protein sequence ID" value="KAG8466735.1"/>
    <property type="molecule type" value="Genomic_DNA"/>
</dbReference>
<evidence type="ECO:0000256" key="1">
    <source>
        <dbReference type="ARBA" id="ARBA00004906"/>
    </source>
</evidence>
<keyword evidence="11" id="KW-1185">Reference proteome</keyword>
<evidence type="ECO:0000256" key="4">
    <source>
        <dbReference type="ARBA" id="ARBA00022786"/>
    </source>
</evidence>
<dbReference type="SUPFAM" id="SSF57850">
    <property type="entry name" value="RING/U-box"/>
    <property type="match status" value="2"/>
</dbReference>
<feature type="compositionally biased region" description="Low complexity" evidence="8">
    <location>
        <begin position="543"/>
        <end position="559"/>
    </location>
</feature>
<dbReference type="InterPro" id="IPR024766">
    <property type="entry name" value="Znf_RING_H2"/>
</dbReference>
<feature type="coiled-coil region" evidence="7">
    <location>
        <begin position="742"/>
        <end position="769"/>
    </location>
</feature>
<reference evidence="10" key="1">
    <citation type="submission" date="2021-05" db="EMBL/GenBank/DDBJ databases">
        <title>The genome of the haptophyte Pavlova lutheri (Diacronema luteri, Pavlovales) - a model for lipid biosynthesis in eukaryotic algae.</title>
        <authorList>
            <person name="Hulatt C.J."/>
            <person name="Posewitz M.C."/>
        </authorList>
    </citation>
    <scope>NUCLEOTIDE SEQUENCE</scope>
    <source>
        <strain evidence="10">NIVA-4/92</strain>
    </source>
</reference>
<keyword evidence="5" id="KW-0862">Zinc</keyword>
<feature type="compositionally biased region" description="Low complexity" evidence="8">
    <location>
        <begin position="884"/>
        <end position="893"/>
    </location>
</feature>
<evidence type="ECO:0000256" key="6">
    <source>
        <dbReference type="PROSITE-ProRule" id="PRU00175"/>
    </source>
</evidence>
<dbReference type="PANTHER" id="PTHR24007">
    <property type="entry name" value="BRCA1-ASSOCIATED PROTEIN"/>
    <property type="match status" value="1"/>
</dbReference>
<sequence length="893" mass="89295">MFQLTLELPQRLSEAQRRRMGPRRVVVDVSAQTDSAERPPGEPAPAAVRRPSPPALSLGNGGGALAFSHAAGRQVFRPLAVAPLSGHVASSAPDAAANASCSLAIRRTSLDADDAPPFSGALCAREPPHAAPRARCGEPDTTVRAPELVRVECFTGNPKLAELRILLLAGDADGAPAPAGRAGEPSASSASREWSSTVVCVLGAPTYLVAADLVRFLGHFASEALHLRLCRAEADGGVGRCIALVQFASHEAARACATQRDGASFSSLEPDTARVLPVRAFVPVGAGGGAGGGASGCVPASAVDWAGDVGRDAGAGGSADGGADDDGDAASGGAHTPTAVVDIGLDALSGAITMPPFPFGSAQHGGPTADVPPSVDLGPSAPATCASEAAAARLCVGDRPSCPVCLEPLEPPLCDDGRTRVADGEAIFTTTCNHTFHLGCITRWARVSDGCPLCRYGEHGGTDGSACFECGSADHNLICVVCGHVGCLRPRGAGAATAAAAAAALLDEAGAAGASAAGVGAEAAQPLPPTVAQCQSGGASGLGASSAAGTRAPTPAPAGAAGGGDGHARAHFELSSHRYAMELVAGTGVRRVWDYVACEFVDRLIMSKVDGKPVRMDAPAGREGGEDGGEGSDGAGGSAGGSGAGDGGAGGRSRRPSSRAHASASADGGASSSLAEPPSPAAGPAGPAACSPRARSRGGAPAGAGGGGLPVGGTAETPVEIVVSEFSLVLASQLEAQQTFFENLLAERAEAARAELVDLRARTDAARAELERRAADGVESEATARLRARDADVAADEAALRVLQQLNARLLTEQGRERVALDQALARHAQLDAERLDVEDQLRDLAVHVRAHGALVTDALDGGVALPEARPQGGGRAGRHARHAQGGNRRLSG</sequence>
<dbReference type="OrthoDB" id="273556at2759"/>
<evidence type="ECO:0000313" key="10">
    <source>
        <dbReference type="EMBL" id="KAG8466735.1"/>
    </source>
</evidence>
<proteinExistence type="predicted"/>